<accession>M8CFY7</accession>
<proteinExistence type="predicted"/>
<dbReference type="PANTHER" id="PTHR31639">
    <property type="entry name" value="F-BOX PROTEIN-LIKE"/>
    <property type="match status" value="1"/>
</dbReference>
<dbReference type="InterPro" id="IPR036047">
    <property type="entry name" value="F-box-like_dom_sf"/>
</dbReference>
<feature type="compositionally biased region" description="Basic and acidic residues" evidence="1">
    <location>
        <begin position="537"/>
        <end position="550"/>
    </location>
</feature>
<protein>
    <recommendedName>
        <fullName evidence="5">F-box domain-containing protein</fullName>
    </recommendedName>
</protein>
<feature type="compositionally biased region" description="Basic and acidic residues" evidence="1">
    <location>
        <begin position="53"/>
        <end position="63"/>
    </location>
</feature>
<dbReference type="PANTHER" id="PTHR31639:SF297">
    <property type="entry name" value="OS08G0267800 PROTEIN"/>
    <property type="match status" value="1"/>
</dbReference>
<evidence type="ECO:0000313" key="4">
    <source>
        <dbReference type="EnsemblPlants" id="EMT26082"/>
    </source>
</evidence>
<reference evidence="4" key="1">
    <citation type="submission" date="2015-06" db="UniProtKB">
        <authorList>
            <consortium name="EnsemblPlants"/>
        </authorList>
    </citation>
    <scope>IDENTIFICATION</scope>
</reference>
<evidence type="ECO:0008006" key="5">
    <source>
        <dbReference type="Google" id="ProtNLM"/>
    </source>
</evidence>
<dbReference type="SUPFAM" id="SSF52047">
    <property type="entry name" value="RNI-like"/>
    <property type="match status" value="1"/>
</dbReference>
<feature type="region of interest" description="Disordered" evidence="1">
    <location>
        <begin position="53"/>
        <end position="73"/>
    </location>
</feature>
<dbReference type="AlphaFoldDB" id="M8CFY7"/>
<name>M8CFY7_AEGTA</name>
<evidence type="ECO:0000259" key="3">
    <source>
        <dbReference type="Pfam" id="PF24758"/>
    </source>
</evidence>
<feature type="region of interest" description="Disordered" evidence="1">
    <location>
        <begin position="130"/>
        <end position="161"/>
    </location>
</feature>
<evidence type="ECO:0000259" key="2">
    <source>
        <dbReference type="Pfam" id="PF00646"/>
    </source>
</evidence>
<dbReference type="Pfam" id="PF24758">
    <property type="entry name" value="LRR_At5g56370"/>
    <property type="match status" value="1"/>
</dbReference>
<feature type="domain" description="F-box" evidence="2">
    <location>
        <begin position="170"/>
        <end position="206"/>
    </location>
</feature>
<feature type="domain" description="F-box/LRR-repeat protein 15/At3g58940/PEG3-like LRR" evidence="3">
    <location>
        <begin position="265"/>
        <end position="410"/>
    </location>
</feature>
<dbReference type="SUPFAM" id="SSF81383">
    <property type="entry name" value="F-box domain"/>
    <property type="match status" value="1"/>
</dbReference>
<dbReference type="Pfam" id="PF00646">
    <property type="entry name" value="F-box"/>
    <property type="match status" value="1"/>
</dbReference>
<dbReference type="EnsemblPlants" id="EMT26082">
    <property type="protein sequence ID" value="EMT26082"/>
    <property type="gene ID" value="F775_00255"/>
</dbReference>
<feature type="region of interest" description="Disordered" evidence="1">
    <location>
        <begin position="511"/>
        <end position="563"/>
    </location>
</feature>
<dbReference type="InterPro" id="IPR001810">
    <property type="entry name" value="F-box_dom"/>
</dbReference>
<organism evidence="4">
    <name type="scientific">Aegilops tauschii</name>
    <name type="common">Tausch's goatgrass</name>
    <name type="synonym">Aegilops squarrosa</name>
    <dbReference type="NCBI Taxonomy" id="37682"/>
    <lineage>
        <taxon>Eukaryota</taxon>
        <taxon>Viridiplantae</taxon>
        <taxon>Streptophyta</taxon>
        <taxon>Embryophyta</taxon>
        <taxon>Tracheophyta</taxon>
        <taxon>Spermatophyta</taxon>
        <taxon>Magnoliopsida</taxon>
        <taxon>Liliopsida</taxon>
        <taxon>Poales</taxon>
        <taxon>Poaceae</taxon>
        <taxon>BOP clade</taxon>
        <taxon>Pooideae</taxon>
        <taxon>Triticodae</taxon>
        <taxon>Triticeae</taxon>
        <taxon>Triticinae</taxon>
        <taxon>Aegilops</taxon>
    </lineage>
</organism>
<sequence length="745" mass="84094">MGGFSHLTKSRRVCRFTFSSYFIQLPLATPLFSRPTTNHRCTTATVVEEEYGRGMGEKTREQHGPTTTGKGRSIAKSVKRKGIIFLLERYYYDRWRIDGFIPQMQALNTIINCKNGCVRQHALKAHAAGAPLTPTTPAHKSPMERMGGVGSSTSQRRGEEAPMAGPDYLMSLPPEMLDDILRRLPFEKLVGTCCLSPAWHRRWESVPGLDIWFSRGSSTARDPRFLLWPCAAPVHKFTACSLWPCAAPIRSFTAHVQRRHSHRPARWLLALAHKRVKMLKLKFDEPWPAHSPRPPVVGPALYSCSTLTHLQLCGYCHLLRAPQGFTGFPNLFTLCLEYVVLPFHGAAAQLQLIISSAPHLTRLLLDDVMIGDDEANIETCAIQAPNLRFLRLTMSLDNGCRIVGDLPLLEVAQISIDPLFGTPNFINTFRRISIVKKLYLHTDSDQGVGERLREQSERFQLALAWIFRARRLIVRHEGEGVTFELLGVGCCRGPLRGELLKEIQSTHPPVEQRYCRSSGSSADTAAPKPCRPFGCRGGEHEPRQGGHRDEEEVEQGGDGQERAVERGVRAPGRVAVADRNHQQVDLRDQTMENPLERILWTFQNLRAVQQTANFGKFPSIMSIFSSLRFGPHIEKLKIQVVRPEVETDNDDAIDQDILDAVIYDDLFANLKHVSVDHPKYLPNDMWFMKFLLSKAGMFEYFFVSFNHGEETKAYVEACKELATCENASPEDMLILRPRDKPTPDI</sequence>
<dbReference type="InterPro" id="IPR032675">
    <property type="entry name" value="LRR_dom_sf"/>
</dbReference>
<evidence type="ECO:0000256" key="1">
    <source>
        <dbReference type="SAM" id="MobiDB-lite"/>
    </source>
</evidence>
<dbReference type="InterPro" id="IPR055411">
    <property type="entry name" value="LRR_FXL15/At3g58940/PEG3-like"/>
</dbReference>
<dbReference type="Gene3D" id="3.80.10.10">
    <property type="entry name" value="Ribonuclease Inhibitor"/>
    <property type="match status" value="1"/>
</dbReference>